<comment type="caution">
    <text evidence="2">The sequence shown here is derived from an EMBL/GenBank/DDBJ whole genome shotgun (WGS) entry which is preliminary data.</text>
</comment>
<dbReference type="SUPFAM" id="SSF49785">
    <property type="entry name" value="Galactose-binding domain-like"/>
    <property type="match status" value="1"/>
</dbReference>
<gene>
    <name evidence="2" type="ORF">F0P96_12170</name>
</gene>
<dbReference type="InterPro" id="IPR026444">
    <property type="entry name" value="Secre_tail"/>
</dbReference>
<dbReference type="AlphaFoldDB" id="A0A7L4ZW30"/>
<dbReference type="PROSITE" id="PS51829">
    <property type="entry name" value="P_HOMO_B"/>
    <property type="match status" value="1"/>
</dbReference>
<dbReference type="EMBL" id="VTWU01000004">
    <property type="protein sequence ID" value="KAA9332231.1"/>
    <property type="molecule type" value="Genomic_DNA"/>
</dbReference>
<dbReference type="SUPFAM" id="SSF55486">
    <property type="entry name" value="Metalloproteases ('zincins'), catalytic domain"/>
    <property type="match status" value="1"/>
</dbReference>
<keyword evidence="3" id="KW-1185">Reference proteome</keyword>
<dbReference type="Pfam" id="PF18962">
    <property type="entry name" value="Por_Secre_tail"/>
    <property type="match status" value="1"/>
</dbReference>
<evidence type="ECO:0000313" key="2">
    <source>
        <dbReference type="EMBL" id="KAA9332231.1"/>
    </source>
</evidence>
<dbReference type="InterPro" id="IPR013783">
    <property type="entry name" value="Ig-like_fold"/>
</dbReference>
<dbReference type="NCBIfam" id="TIGR04183">
    <property type="entry name" value="Por_Secre_tail"/>
    <property type="match status" value="1"/>
</dbReference>
<reference evidence="2 3" key="1">
    <citation type="submission" date="2019-09" db="EMBL/GenBank/DDBJ databases">
        <title>Genome sequence of Hymenobacter sp. M3.</title>
        <authorList>
            <person name="Srinivasan S."/>
        </authorList>
    </citation>
    <scope>NUCLEOTIDE SEQUENCE [LARGE SCALE GENOMIC DNA]</scope>
    <source>
        <strain evidence="2 3">M3</strain>
    </source>
</reference>
<dbReference type="InterPro" id="IPR002884">
    <property type="entry name" value="P_dom"/>
</dbReference>
<dbReference type="RefSeq" id="WP_151079172.1">
    <property type="nucleotide sequence ID" value="NZ_CP047647.1"/>
</dbReference>
<accession>A0A7L4ZW30</accession>
<protein>
    <submittedName>
        <fullName evidence="2">T9SS type A sorting domain-containing protein</fullName>
    </submittedName>
</protein>
<dbReference type="InterPro" id="IPR024079">
    <property type="entry name" value="MetalloPept_cat_dom_sf"/>
</dbReference>
<feature type="region of interest" description="Disordered" evidence="1">
    <location>
        <begin position="491"/>
        <end position="521"/>
    </location>
</feature>
<dbReference type="GO" id="GO:0008237">
    <property type="term" value="F:metallopeptidase activity"/>
    <property type="evidence" value="ECO:0007669"/>
    <property type="project" value="InterPro"/>
</dbReference>
<dbReference type="Pfam" id="PF01483">
    <property type="entry name" value="P_proprotein"/>
    <property type="match status" value="1"/>
</dbReference>
<dbReference type="Gene3D" id="2.60.120.260">
    <property type="entry name" value="Galactose-binding domain-like"/>
    <property type="match status" value="1"/>
</dbReference>
<dbReference type="GO" id="GO:0004252">
    <property type="term" value="F:serine-type endopeptidase activity"/>
    <property type="evidence" value="ECO:0007669"/>
    <property type="project" value="InterPro"/>
</dbReference>
<dbReference type="InterPro" id="IPR008979">
    <property type="entry name" value="Galactose-bd-like_sf"/>
</dbReference>
<evidence type="ECO:0000313" key="3">
    <source>
        <dbReference type="Proteomes" id="UP000326380"/>
    </source>
</evidence>
<dbReference type="Gene3D" id="2.60.40.10">
    <property type="entry name" value="Immunoglobulins"/>
    <property type="match status" value="2"/>
</dbReference>
<name>A0A7L4ZW30_9BACT</name>
<proteinExistence type="predicted"/>
<evidence type="ECO:0000256" key="1">
    <source>
        <dbReference type="SAM" id="MobiDB-lite"/>
    </source>
</evidence>
<sequence length="1108" mass="115084">MRTLFTPSGPALRGALLGGLLVTGLAAPFAASAQRVLWSDDNQLPTASRSATRALEHFRAVSIQPANLRAVLAQAPAEGSVAGRNSGTVISLPLPDGTSQRFRITTTDVMHPALAARFPQIKTYAAQGIDDPSASGVLDMTPAGFHAMIMTAENTLFIDPTPDGIHHLVFNRRDINRAALVQAKCYTETTPTVNDRLAPVATAQRRPNGSQLRTYRLAMACTGEYAQTKGGTVAGALAGITTSVNRVASVYRKEVAVSFQLIANNDVLINLDPATDPYTNLSNGAALNTNQTVVDQRVGSANYDIGHLFNTADGGIAQRPSVCINSGKARGSTGLPNPTGDAFDIDYVAHEIGHQFGGNHTFNYDGGGSCAGGTRAAVAAYEPGSGTTIMAYAGICGSAGDIQPNSDPYFHTKSYDEILTHITGTGNCVTPVATGNNPPVVNAGADYIIPKSTPFELTGSATDPDGDALTYSWEQFDLGPAGTPTAPTGDAPIFRSNVPSTSPTRVFPGPLRRTSPGGPAVAGSFETLPSYDRVMNFRLTARDNRPTGGGVEYDGATITVSSVGGPLLVTAPNTSNIIWRAGATELVTWNVANTTAAPINAANVDILLSVDGGATYPFTLLANTPNDGTQQLSIPSNVTATTQARIKVKASGNVFFDTSDQNFTLQVPTSPAFYLSANCGTAATTVCPGSSGSCAVSVGQVLGFTGQVTFSTLSLPTGVTASFSANPVAPGSSSTVTLATAANTPAGTYTINVVGTSGSQTETQQITLVVRNSANVAPAPTSPAPNSARALPQPTFTWSPIPGATSYDIQVSTDPAFVTLLINANVTNNQYTATTVLNNNGRYFWRVRGSADCGTGPFSAASQFYVGNQQCTTYTSANVPVTIGTGGGSTYTSTLPINITGNDPIADINVKGLRITHNDVSELSIALLNPSGRRSQLYTVVCNGPNLSANFDDSAPTVVTCPITTGGTYRPETALSTYTGTLPNGTWSLQVTDFITGNGGSITGWGLEICTITDAILAGRDAQQLQGVAVFPNPSTGEFNLQVDNAQRGTLSLHVTDALGRTVLTEQVAKGAAMLQHRIDLSKLSQGMYQLHLALPGGGTSVQKLMKL</sequence>
<dbReference type="Gene3D" id="3.40.390.10">
    <property type="entry name" value="Collagenase (Catalytic Domain)"/>
    <property type="match status" value="1"/>
</dbReference>
<dbReference type="Pfam" id="PF13583">
    <property type="entry name" value="Reprolysin_4"/>
    <property type="match status" value="1"/>
</dbReference>
<organism evidence="2 3">
    <name type="scientific">Hymenobacter busanensis</name>
    <dbReference type="NCBI Taxonomy" id="2607656"/>
    <lineage>
        <taxon>Bacteria</taxon>
        <taxon>Pseudomonadati</taxon>
        <taxon>Bacteroidota</taxon>
        <taxon>Cytophagia</taxon>
        <taxon>Cytophagales</taxon>
        <taxon>Hymenobacteraceae</taxon>
        <taxon>Hymenobacter</taxon>
    </lineage>
</organism>
<dbReference type="GO" id="GO:0006508">
    <property type="term" value="P:proteolysis"/>
    <property type="evidence" value="ECO:0007669"/>
    <property type="project" value="InterPro"/>
</dbReference>
<dbReference type="Proteomes" id="UP000326380">
    <property type="component" value="Unassembled WGS sequence"/>
</dbReference>